<evidence type="ECO:0000313" key="3">
    <source>
        <dbReference type="Proteomes" id="UP001324427"/>
    </source>
</evidence>
<proteinExistence type="predicted"/>
<evidence type="ECO:0000313" key="2">
    <source>
        <dbReference type="EMBL" id="KAK4546958.1"/>
    </source>
</evidence>
<keyword evidence="1" id="KW-0732">Signal</keyword>
<gene>
    <name evidence="2" type="ORF">LTR36_001690</name>
</gene>
<dbReference type="Proteomes" id="UP001324427">
    <property type="component" value="Unassembled WGS sequence"/>
</dbReference>
<sequence>MLAIFTLIAAFATTLAAAQNSWWSSSSSSLSSSSSSASSTTSSASTYVQPYCPGQTQPSGRYSYNASNPFPISTYATVHNSSATTSTYIGNITSSGTVGPLSTGTGSIATAYNSTTAIGTGSYSTGLATHTASSPSTSTSAPLSSTGAASRHSLELVGALGGLSAFAVAAVLL</sequence>
<dbReference type="EMBL" id="JAVFHQ010000013">
    <property type="protein sequence ID" value="KAK4546958.1"/>
    <property type="molecule type" value="Genomic_DNA"/>
</dbReference>
<feature type="chain" id="PRO_5043832847" evidence="1">
    <location>
        <begin position="19"/>
        <end position="173"/>
    </location>
</feature>
<dbReference type="AlphaFoldDB" id="A0AAV9JQZ6"/>
<evidence type="ECO:0000256" key="1">
    <source>
        <dbReference type="SAM" id="SignalP"/>
    </source>
</evidence>
<accession>A0AAV9JQZ6</accession>
<name>A0AAV9JQZ6_9PEZI</name>
<comment type="caution">
    <text evidence="2">The sequence shown here is derived from an EMBL/GenBank/DDBJ whole genome shotgun (WGS) entry which is preliminary data.</text>
</comment>
<organism evidence="2 3">
    <name type="scientific">Oleoguttula mirabilis</name>
    <dbReference type="NCBI Taxonomy" id="1507867"/>
    <lineage>
        <taxon>Eukaryota</taxon>
        <taxon>Fungi</taxon>
        <taxon>Dikarya</taxon>
        <taxon>Ascomycota</taxon>
        <taxon>Pezizomycotina</taxon>
        <taxon>Dothideomycetes</taxon>
        <taxon>Dothideomycetidae</taxon>
        <taxon>Mycosphaerellales</taxon>
        <taxon>Teratosphaeriaceae</taxon>
        <taxon>Oleoguttula</taxon>
    </lineage>
</organism>
<reference evidence="2 3" key="1">
    <citation type="submission" date="2021-11" db="EMBL/GenBank/DDBJ databases">
        <title>Black yeast isolated from Biological Soil Crust.</title>
        <authorList>
            <person name="Kurbessoian T."/>
        </authorList>
    </citation>
    <scope>NUCLEOTIDE SEQUENCE [LARGE SCALE GENOMIC DNA]</scope>
    <source>
        <strain evidence="2 3">CCFEE 5522</strain>
    </source>
</reference>
<feature type="signal peptide" evidence="1">
    <location>
        <begin position="1"/>
        <end position="18"/>
    </location>
</feature>
<protein>
    <submittedName>
        <fullName evidence="2">Uncharacterized protein</fullName>
    </submittedName>
</protein>
<keyword evidence="3" id="KW-1185">Reference proteome</keyword>